<dbReference type="OrthoDB" id="1202948at2"/>
<protein>
    <submittedName>
        <fullName evidence="2">Uncharacterized protein</fullName>
    </submittedName>
</protein>
<dbReference type="RefSeq" id="WP_138534905.1">
    <property type="nucleotide sequence ID" value="NZ_VANR01000002.1"/>
</dbReference>
<dbReference type="Proteomes" id="UP000307140">
    <property type="component" value="Unassembled WGS sequence"/>
</dbReference>
<name>A0A5S3N758_9FLAO</name>
<reference evidence="2 3" key="1">
    <citation type="submission" date="2019-05" db="EMBL/GenBank/DDBJ databases">
        <title>Polaribacter aestuariivivens sp. nov., isolated from a tidal flat.</title>
        <authorList>
            <person name="Yoon J.-H."/>
        </authorList>
    </citation>
    <scope>NUCLEOTIDE SEQUENCE [LARGE SCALE GENOMIC DNA]</scope>
    <source>
        <strain evidence="2 3">DBTF-3</strain>
    </source>
</reference>
<sequence>MNKKDRNSAENETKGNSGDVHEKGLHPLKGTVKKDSYKDTDSNKELLKGEDKDTVQNQVHSATDDNDKVADKIQNSDKK</sequence>
<comment type="caution">
    <text evidence="2">The sequence shown here is derived from an EMBL/GenBank/DDBJ whole genome shotgun (WGS) entry which is preliminary data.</text>
</comment>
<feature type="region of interest" description="Disordered" evidence="1">
    <location>
        <begin position="1"/>
        <end position="79"/>
    </location>
</feature>
<dbReference type="AlphaFoldDB" id="A0A5S3N758"/>
<feature type="compositionally biased region" description="Basic and acidic residues" evidence="1">
    <location>
        <begin position="62"/>
        <end position="79"/>
    </location>
</feature>
<dbReference type="EMBL" id="VANR01000002">
    <property type="protein sequence ID" value="TMM31175.1"/>
    <property type="molecule type" value="Genomic_DNA"/>
</dbReference>
<keyword evidence="3" id="KW-1185">Reference proteome</keyword>
<feature type="compositionally biased region" description="Basic and acidic residues" evidence="1">
    <location>
        <begin position="32"/>
        <end position="54"/>
    </location>
</feature>
<evidence type="ECO:0000313" key="3">
    <source>
        <dbReference type="Proteomes" id="UP000307140"/>
    </source>
</evidence>
<evidence type="ECO:0000313" key="2">
    <source>
        <dbReference type="EMBL" id="TMM31175.1"/>
    </source>
</evidence>
<gene>
    <name evidence="2" type="ORF">FDT66_04190</name>
</gene>
<feature type="compositionally biased region" description="Basic and acidic residues" evidence="1">
    <location>
        <begin position="1"/>
        <end position="25"/>
    </location>
</feature>
<accession>A0A5S3N758</accession>
<evidence type="ECO:0000256" key="1">
    <source>
        <dbReference type="SAM" id="MobiDB-lite"/>
    </source>
</evidence>
<organism evidence="2 3">
    <name type="scientific">Polaribacter aestuariivivens</name>
    <dbReference type="NCBI Taxonomy" id="2304626"/>
    <lineage>
        <taxon>Bacteria</taxon>
        <taxon>Pseudomonadati</taxon>
        <taxon>Bacteroidota</taxon>
        <taxon>Flavobacteriia</taxon>
        <taxon>Flavobacteriales</taxon>
        <taxon>Flavobacteriaceae</taxon>
    </lineage>
</organism>
<proteinExistence type="predicted"/>